<evidence type="ECO:0000256" key="1">
    <source>
        <dbReference type="SAM" id="MobiDB-lite"/>
    </source>
</evidence>
<evidence type="ECO:0000313" key="3">
    <source>
        <dbReference type="Proteomes" id="UP000807353"/>
    </source>
</evidence>
<dbReference type="AlphaFoldDB" id="A0A9P6CBQ7"/>
<evidence type="ECO:0000313" key="2">
    <source>
        <dbReference type="EMBL" id="KAF9459816.1"/>
    </source>
</evidence>
<gene>
    <name evidence="2" type="ORF">BDZ94DRAFT_1267427</name>
</gene>
<sequence length="297" mass="32801">MLLLSYISQQGPQKRQQLQGFPIKAVYRDAVVGIRYLHGEDTITEPVYRRFQITFMTSSAVLEFVDAIRSICPCKANPSTTLGCDTAVNTRATLDLPTTGVRPPITAHPRNPTSSQLLYRHASLVYVPQKQCNLAPIFPAQLSIIDSQAPFSSTPTPSTSRTEAQLIRRSPINMERDVLQSPSALIPRRPNNDHFSPTFQVGSETQTAKIPMTAVSRVTPDGQGPPKQNSLLRPPSPISSASNNISQDFDVMLSSLRHCSALYDLPQSTLEKIVGDIVREDDFVKLVSICLTVWKNT</sequence>
<comment type="caution">
    <text evidence="2">The sequence shown here is derived from an EMBL/GenBank/DDBJ whole genome shotgun (WGS) entry which is preliminary data.</text>
</comment>
<protein>
    <submittedName>
        <fullName evidence="2">Uncharacterized protein</fullName>
    </submittedName>
</protein>
<dbReference type="EMBL" id="MU150310">
    <property type="protein sequence ID" value="KAF9459816.1"/>
    <property type="molecule type" value="Genomic_DNA"/>
</dbReference>
<reference evidence="2" key="1">
    <citation type="submission" date="2020-11" db="EMBL/GenBank/DDBJ databases">
        <authorList>
            <consortium name="DOE Joint Genome Institute"/>
            <person name="Ahrendt S."/>
            <person name="Riley R."/>
            <person name="Andreopoulos W."/>
            <person name="Labutti K."/>
            <person name="Pangilinan J."/>
            <person name="Ruiz-Duenas F.J."/>
            <person name="Barrasa J.M."/>
            <person name="Sanchez-Garcia M."/>
            <person name="Camarero S."/>
            <person name="Miyauchi S."/>
            <person name="Serrano A."/>
            <person name="Linde D."/>
            <person name="Babiker R."/>
            <person name="Drula E."/>
            <person name="Ayuso-Fernandez I."/>
            <person name="Pacheco R."/>
            <person name="Padilla G."/>
            <person name="Ferreira P."/>
            <person name="Barriuso J."/>
            <person name="Kellner H."/>
            <person name="Castanera R."/>
            <person name="Alfaro M."/>
            <person name="Ramirez L."/>
            <person name="Pisabarro A.G."/>
            <person name="Kuo A."/>
            <person name="Tritt A."/>
            <person name="Lipzen A."/>
            <person name="He G."/>
            <person name="Yan M."/>
            <person name="Ng V."/>
            <person name="Cullen D."/>
            <person name="Martin F."/>
            <person name="Rosso M.-N."/>
            <person name="Henrissat B."/>
            <person name="Hibbett D."/>
            <person name="Martinez A.T."/>
            <person name="Grigoriev I.V."/>
        </authorList>
    </citation>
    <scope>NUCLEOTIDE SEQUENCE</scope>
    <source>
        <strain evidence="2">CBS 247.69</strain>
    </source>
</reference>
<feature type="region of interest" description="Disordered" evidence="1">
    <location>
        <begin position="218"/>
        <end position="239"/>
    </location>
</feature>
<keyword evidence="3" id="KW-1185">Reference proteome</keyword>
<accession>A0A9P6CBQ7</accession>
<proteinExistence type="predicted"/>
<dbReference type="Proteomes" id="UP000807353">
    <property type="component" value="Unassembled WGS sequence"/>
</dbReference>
<dbReference type="OrthoDB" id="3364736at2759"/>
<name>A0A9P6CBQ7_9AGAR</name>
<organism evidence="2 3">
    <name type="scientific">Collybia nuda</name>
    <dbReference type="NCBI Taxonomy" id="64659"/>
    <lineage>
        <taxon>Eukaryota</taxon>
        <taxon>Fungi</taxon>
        <taxon>Dikarya</taxon>
        <taxon>Basidiomycota</taxon>
        <taxon>Agaricomycotina</taxon>
        <taxon>Agaricomycetes</taxon>
        <taxon>Agaricomycetidae</taxon>
        <taxon>Agaricales</taxon>
        <taxon>Tricholomatineae</taxon>
        <taxon>Clitocybaceae</taxon>
        <taxon>Collybia</taxon>
    </lineage>
</organism>